<dbReference type="AlphaFoldDB" id="A0A6L5XGX1"/>
<keyword evidence="2" id="KW-0479">Metal-binding</keyword>
<dbReference type="Pfam" id="PF12831">
    <property type="entry name" value="FAD_oxidored"/>
    <property type="match status" value="1"/>
</dbReference>
<dbReference type="GO" id="GO:0046872">
    <property type="term" value="F:metal ion binding"/>
    <property type="evidence" value="ECO:0007669"/>
    <property type="project" value="UniProtKB-KW"/>
</dbReference>
<keyword evidence="4" id="KW-0408">Iron</keyword>
<keyword evidence="7" id="KW-1185">Reference proteome</keyword>
<comment type="caution">
    <text evidence="6">The sequence shown here is derived from an EMBL/GenBank/DDBJ whole genome shotgun (WGS) entry which is preliminary data.</text>
</comment>
<evidence type="ECO:0000256" key="3">
    <source>
        <dbReference type="ARBA" id="ARBA00023002"/>
    </source>
</evidence>
<dbReference type="Proteomes" id="UP000483362">
    <property type="component" value="Unassembled WGS sequence"/>
</dbReference>
<dbReference type="PANTHER" id="PTHR43498:SF1">
    <property type="entry name" value="COB--COM HETERODISULFIDE REDUCTASE IRON-SULFUR SUBUNIT A"/>
    <property type="match status" value="1"/>
</dbReference>
<evidence type="ECO:0000256" key="2">
    <source>
        <dbReference type="ARBA" id="ARBA00022723"/>
    </source>
</evidence>
<evidence type="ECO:0000256" key="1">
    <source>
        <dbReference type="ARBA" id="ARBA00022485"/>
    </source>
</evidence>
<keyword evidence="1" id="KW-0004">4Fe-4S</keyword>
<gene>
    <name evidence="6" type="ORF">FYJ29_13460</name>
</gene>
<dbReference type="PANTHER" id="PTHR43498">
    <property type="entry name" value="FERREDOXIN:COB-COM HETERODISULFIDE REDUCTASE SUBUNIT A"/>
    <property type="match status" value="1"/>
</dbReference>
<dbReference type="RefSeq" id="WP_154328079.1">
    <property type="nucleotide sequence ID" value="NZ_CP045696.1"/>
</dbReference>
<dbReference type="EMBL" id="VULT01000035">
    <property type="protein sequence ID" value="MSS18756.1"/>
    <property type="molecule type" value="Genomic_DNA"/>
</dbReference>
<proteinExistence type="predicted"/>
<sequence length="592" mass="66127">MKGNIKKLENYPVSVTAGTYVTGTDITIDEVLHNPFLIRILEQNRNTLKRLIGKWEHNSTFYAASKSVAVKGDYWIYTGRVRVAIDGFVVMPNSIIYYDGRYMRPIDFKQVHDAQIKPKYDVCIIGGGAGGIGAAYALRNQGYRVCLVERLDTLGGTHCNAGVGLLIATPLGDWYKELAMDMNADGILNFYKYANSGNPYTGVGSGTHFERAWRSALFSDEKNRINGFKGNHLWLSDTRVGDRYLKDISEGGIDVLTNYELIETRAADSKVDEIIIRSLLDGATKTICADYFIDCSGNGVLFLNDNNLKLDVDYYIGTDPRDRFNETTYPSGYAGDHDGINTLEPIYYTVGRNYWPGEEVAPYPKYKRYSDLLNKDNFTYHSIGDINVAQKSQSYSTSMSAKAFREKSLEWNYADGLDRAIALSQGSTRRIQKMLGIREAYRIKCDRMLTTADLATQATSQNITDTHAIALSTWYVDIHTPTQSYTVNNIVANGIPYECMIPACYKNVLIGCRAYGASHLAQASARLAKTMMELGHSAGMAILQLLERNTVREDVRKVDVSALQNSIGIADLMAEIEEYFYGSTVNYEVLGT</sequence>
<evidence type="ECO:0000313" key="7">
    <source>
        <dbReference type="Proteomes" id="UP000483362"/>
    </source>
</evidence>
<dbReference type="GO" id="GO:0016491">
    <property type="term" value="F:oxidoreductase activity"/>
    <property type="evidence" value="ECO:0007669"/>
    <property type="project" value="UniProtKB-KW"/>
</dbReference>
<keyword evidence="5" id="KW-0411">Iron-sulfur</keyword>
<evidence type="ECO:0000256" key="4">
    <source>
        <dbReference type="ARBA" id="ARBA00023004"/>
    </source>
</evidence>
<accession>A0A6L5XGX1</accession>
<dbReference type="InterPro" id="IPR039650">
    <property type="entry name" value="HdrA-like"/>
</dbReference>
<keyword evidence="3" id="KW-0560">Oxidoreductase</keyword>
<dbReference type="GO" id="GO:0051539">
    <property type="term" value="F:4 iron, 4 sulfur cluster binding"/>
    <property type="evidence" value="ECO:0007669"/>
    <property type="project" value="UniProtKB-KW"/>
</dbReference>
<dbReference type="InterPro" id="IPR036188">
    <property type="entry name" value="FAD/NAD-bd_sf"/>
</dbReference>
<evidence type="ECO:0000256" key="5">
    <source>
        <dbReference type="ARBA" id="ARBA00023014"/>
    </source>
</evidence>
<reference evidence="6 7" key="1">
    <citation type="submission" date="2019-08" db="EMBL/GenBank/DDBJ databases">
        <title>In-depth cultivation of the pig gut microbiome towards novel bacterial diversity and tailored functional studies.</title>
        <authorList>
            <person name="Wylensek D."/>
            <person name="Hitch T.C.A."/>
            <person name="Clavel T."/>
        </authorList>
    </citation>
    <scope>NUCLEOTIDE SEQUENCE [LARGE SCALE GENOMIC DNA]</scope>
    <source>
        <strain evidence="6 7">Oil-RF-744-WCA-WT-10</strain>
    </source>
</reference>
<name>A0A6L5XGX1_9BACT</name>
<organism evidence="6 7">
    <name type="scientific">Sodaliphilus pleomorphus</name>
    <dbReference type="NCBI Taxonomy" id="2606626"/>
    <lineage>
        <taxon>Bacteria</taxon>
        <taxon>Pseudomonadati</taxon>
        <taxon>Bacteroidota</taxon>
        <taxon>Bacteroidia</taxon>
        <taxon>Bacteroidales</taxon>
        <taxon>Muribaculaceae</taxon>
        <taxon>Sodaliphilus</taxon>
    </lineage>
</organism>
<dbReference type="Gene3D" id="3.50.50.60">
    <property type="entry name" value="FAD/NAD(P)-binding domain"/>
    <property type="match status" value="1"/>
</dbReference>
<evidence type="ECO:0000313" key="6">
    <source>
        <dbReference type="EMBL" id="MSS18756.1"/>
    </source>
</evidence>
<dbReference type="SUPFAM" id="SSF51905">
    <property type="entry name" value="FAD/NAD(P)-binding domain"/>
    <property type="match status" value="1"/>
</dbReference>
<protein>
    <submittedName>
        <fullName evidence="6">FAD-dependent oxidoreductase</fullName>
    </submittedName>
</protein>